<dbReference type="CDD" id="cd08586">
    <property type="entry name" value="PI-PLCc_BcPLC_like"/>
    <property type="match status" value="1"/>
</dbReference>
<accession>A0A6A6V7I7</accession>
<keyword evidence="3" id="KW-1185">Reference proteome</keyword>
<dbReference type="InterPro" id="IPR017946">
    <property type="entry name" value="PLC-like_Pdiesterase_TIM-brl"/>
</dbReference>
<dbReference type="Pfam" id="PF00388">
    <property type="entry name" value="PI-PLC-X"/>
    <property type="match status" value="1"/>
</dbReference>
<name>A0A6A6V7I7_9PLEO</name>
<dbReference type="GO" id="GO:0006629">
    <property type="term" value="P:lipid metabolic process"/>
    <property type="evidence" value="ECO:0007669"/>
    <property type="project" value="InterPro"/>
</dbReference>
<dbReference type="GO" id="GO:0008081">
    <property type="term" value="F:phosphoric diester hydrolase activity"/>
    <property type="evidence" value="ECO:0007669"/>
    <property type="project" value="InterPro"/>
</dbReference>
<reference evidence="2" key="1">
    <citation type="journal article" date="2020" name="Stud. Mycol.">
        <title>101 Dothideomycetes genomes: a test case for predicting lifestyles and emergence of pathogens.</title>
        <authorList>
            <person name="Haridas S."/>
            <person name="Albert R."/>
            <person name="Binder M."/>
            <person name="Bloem J."/>
            <person name="Labutti K."/>
            <person name="Salamov A."/>
            <person name="Andreopoulos B."/>
            <person name="Baker S."/>
            <person name="Barry K."/>
            <person name="Bills G."/>
            <person name="Bluhm B."/>
            <person name="Cannon C."/>
            <person name="Castanera R."/>
            <person name="Culley D."/>
            <person name="Daum C."/>
            <person name="Ezra D."/>
            <person name="Gonzalez J."/>
            <person name="Henrissat B."/>
            <person name="Kuo A."/>
            <person name="Liang C."/>
            <person name="Lipzen A."/>
            <person name="Lutzoni F."/>
            <person name="Magnuson J."/>
            <person name="Mondo S."/>
            <person name="Nolan M."/>
            <person name="Ohm R."/>
            <person name="Pangilinan J."/>
            <person name="Park H.-J."/>
            <person name="Ramirez L."/>
            <person name="Alfaro M."/>
            <person name="Sun H."/>
            <person name="Tritt A."/>
            <person name="Yoshinaga Y."/>
            <person name="Zwiers L.-H."/>
            <person name="Turgeon B."/>
            <person name="Goodwin S."/>
            <person name="Spatafora J."/>
            <person name="Crous P."/>
            <person name="Grigoriev I."/>
        </authorList>
    </citation>
    <scope>NUCLEOTIDE SEQUENCE</scope>
    <source>
        <strain evidence="2">CBS 119925</strain>
    </source>
</reference>
<dbReference type="AlphaFoldDB" id="A0A6A6V7I7"/>
<dbReference type="SMART" id="SM00148">
    <property type="entry name" value="PLCXc"/>
    <property type="match status" value="1"/>
</dbReference>
<proteinExistence type="predicted"/>
<dbReference type="Gene3D" id="3.20.20.190">
    <property type="entry name" value="Phosphatidylinositol (PI) phosphodiesterase"/>
    <property type="match status" value="1"/>
</dbReference>
<evidence type="ECO:0000259" key="1">
    <source>
        <dbReference type="SMART" id="SM00148"/>
    </source>
</evidence>
<dbReference type="PANTHER" id="PTHR13593:SF113">
    <property type="entry name" value="SI:DKEY-266F7.9"/>
    <property type="match status" value="1"/>
</dbReference>
<dbReference type="InterPro" id="IPR051057">
    <property type="entry name" value="PI-PLC_domain"/>
</dbReference>
<dbReference type="SUPFAM" id="SSF51695">
    <property type="entry name" value="PLC-like phosphodiesterases"/>
    <property type="match status" value="1"/>
</dbReference>
<feature type="domain" description="Phosphatidylinositol-specific phospholipase C X" evidence="1">
    <location>
        <begin position="169"/>
        <end position="325"/>
    </location>
</feature>
<protein>
    <submittedName>
        <fullName evidence="2">PLC-like phosphodiesterase</fullName>
    </submittedName>
</protein>
<dbReference type="Proteomes" id="UP000799440">
    <property type="component" value="Unassembled WGS sequence"/>
</dbReference>
<dbReference type="PANTHER" id="PTHR13593">
    <property type="match status" value="1"/>
</dbReference>
<dbReference type="OrthoDB" id="1046782at2759"/>
<dbReference type="PROSITE" id="PS50007">
    <property type="entry name" value="PIPLC_X_DOMAIN"/>
    <property type="match status" value="1"/>
</dbReference>
<organism evidence="2 3">
    <name type="scientific">Sporormia fimetaria CBS 119925</name>
    <dbReference type="NCBI Taxonomy" id="1340428"/>
    <lineage>
        <taxon>Eukaryota</taxon>
        <taxon>Fungi</taxon>
        <taxon>Dikarya</taxon>
        <taxon>Ascomycota</taxon>
        <taxon>Pezizomycotina</taxon>
        <taxon>Dothideomycetes</taxon>
        <taxon>Pleosporomycetidae</taxon>
        <taxon>Pleosporales</taxon>
        <taxon>Sporormiaceae</taxon>
        <taxon>Sporormia</taxon>
    </lineage>
</organism>
<sequence length="546" mass="59963">MAAALTIRNFSSSPLTLKHVSRFKDPNSLQSRPSRVPFIGGNTSRTEAEVSRLQGHAQTYTEEDVDIQLLPFHAYTLPAPTQLNHESSSTSPGTVAIRLTICDPSGERHRIDTNPSYTQRSSVRLTPLTPNPSTTYSALFHPANPIAHLTIHTHHLLDLSTWMTSLPPTLPLSALSIPGTHNSHTHYRALPSVRCQVVDISTQLSHGIRFLDIRLQPSHATDSSKKDLLLVHGAFPVSLTGAKYFGPVLESCYQFLEKNPGETILLSLKREGTGGASDEMLSRVLERWYFGERREMWYFPPTGTEGEERIPYLGDVRGKIVLIRRYNTHSASPSEPQTPTRTRTTPPGLTATLWPHNTPHSQPTPTFPFSLQDYCEVLQPSAIAHKLSHSTSHLARSASTTSLIPGYNTDPANPCPPNPFFLNFLSGSNFWRVECWPDRIASVVNRGVEEWVVREMGFAAGGGGEEGVDEVRGRGGEEGGKTERVNGAGYPLLRRPLGEGDMGTGVVVMDNVGEGGDWELVRLIVGCNAGVLMKMGVSWEGRKVEG</sequence>
<dbReference type="EMBL" id="MU006577">
    <property type="protein sequence ID" value="KAF2746475.1"/>
    <property type="molecule type" value="Genomic_DNA"/>
</dbReference>
<evidence type="ECO:0000313" key="3">
    <source>
        <dbReference type="Proteomes" id="UP000799440"/>
    </source>
</evidence>
<gene>
    <name evidence="2" type="ORF">M011DRAFT_468565</name>
</gene>
<dbReference type="InterPro" id="IPR000909">
    <property type="entry name" value="PLipase_C_PInositol-sp_X_dom"/>
</dbReference>
<evidence type="ECO:0000313" key="2">
    <source>
        <dbReference type="EMBL" id="KAF2746475.1"/>
    </source>
</evidence>